<dbReference type="PANTHER" id="PTHR31170:SF25">
    <property type="entry name" value="BNAA09G04570D PROTEIN"/>
    <property type="match status" value="1"/>
</dbReference>
<comment type="caution">
    <text evidence="1">The sequence shown here is derived from an EMBL/GenBank/DDBJ whole genome shotgun (WGS) entry which is preliminary data.</text>
</comment>
<dbReference type="Proteomes" id="UP000593562">
    <property type="component" value="Unassembled WGS sequence"/>
</dbReference>
<organism evidence="1 2">
    <name type="scientific">Tripterygium wilfordii</name>
    <name type="common">Thunder God vine</name>
    <dbReference type="NCBI Taxonomy" id="458696"/>
    <lineage>
        <taxon>Eukaryota</taxon>
        <taxon>Viridiplantae</taxon>
        <taxon>Streptophyta</taxon>
        <taxon>Embryophyta</taxon>
        <taxon>Tracheophyta</taxon>
        <taxon>Spermatophyta</taxon>
        <taxon>Magnoliopsida</taxon>
        <taxon>eudicotyledons</taxon>
        <taxon>Gunneridae</taxon>
        <taxon>Pentapetalae</taxon>
        <taxon>rosids</taxon>
        <taxon>fabids</taxon>
        <taxon>Celastrales</taxon>
        <taxon>Celastraceae</taxon>
        <taxon>Tripterygium</taxon>
    </lineage>
</organism>
<dbReference type="EMBL" id="JAAARO010000016">
    <property type="protein sequence ID" value="KAF5733568.1"/>
    <property type="molecule type" value="Genomic_DNA"/>
</dbReference>
<reference evidence="1 2" key="1">
    <citation type="journal article" date="2020" name="Nat. Commun.">
        <title>Genome of Tripterygium wilfordii and identification of cytochrome P450 involved in triptolide biosynthesis.</title>
        <authorList>
            <person name="Tu L."/>
            <person name="Su P."/>
            <person name="Zhang Z."/>
            <person name="Gao L."/>
            <person name="Wang J."/>
            <person name="Hu T."/>
            <person name="Zhou J."/>
            <person name="Zhang Y."/>
            <person name="Zhao Y."/>
            <person name="Liu Y."/>
            <person name="Song Y."/>
            <person name="Tong Y."/>
            <person name="Lu Y."/>
            <person name="Yang J."/>
            <person name="Xu C."/>
            <person name="Jia M."/>
            <person name="Peters R.J."/>
            <person name="Huang L."/>
            <person name="Gao W."/>
        </authorList>
    </citation>
    <scope>NUCLEOTIDE SEQUENCE [LARGE SCALE GENOMIC DNA]</scope>
    <source>
        <strain evidence="2">cv. XIE 37</strain>
        <tissue evidence="1">Leaf</tissue>
    </source>
</reference>
<name>A0A7J7CHP1_TRIWF</name>
<evidence type="ECO:0000313" key="1">
    <source>
        <dbReference type="EMBL" id="KAF5733568.1"/>
    </source>
</evidence>
<dbReference type="Pfam" id="PF03140">
    <property type="entry name" value="DUF247"/>
    <property type="match status" value="1"/>
</dbReference>
<dbReference type="InParanoid" id="A0A7J7CHP1"/>
<gene>
    <name evidence="1" type="ORF">HS088_TW16G00008</name>
</gene>
<dbReference type="PANTHER" id="PTHR31170">
    <property type="entry name" value="BNAC04G53230D PROTEIN"/>
    <property type="match status" value="1"/>
</dbReference>
<sequence length="198" mass="22798">MIIRRLHITNLGVYMTTSKTFLSAFLPEMGNGMLASSLLQKMSRRRLHTIINKTSTNLRVPLEEELKTNIPNKGNGACIYRVPKNMIDVEPKAYTPNIISIGPYHHGSQYLRKMEELKWRFFHRLFDPSNLNGLKLEPVIDAMEELETETRRCYADAASQLGNQNFVLMMLIDGCFVVELLRELSKHNFSHGSPFVKR</sequence>
<evidence type="ECO:0000313" key="2">
    <source>
        <dbReference type="Proteomes" id="UP000593562"/>
    </source>
</evidence>
<accession>A0A7J7CHP1</accession>
<proteinExistence type="predicted"/>
<dbReference type="InterPro" id="IPR004158">
    <property type="entry name" value="DUF247_pln"/>
</dbReference>
<dbReference type="AlphaFoldDB" id="A0A7J7CHP1"/>
<protein>
    <submittedName>
        <fullName evidence="1">Uncharacterized protein</fullName>
    </submittedName>
</protein>
<keyword evidence="2" id="KW-1185">Reference proteome</keyword>